<dbReference type="GeneID" id="68612672"/>
<keyword evidence="4 5" id="KW-0547">Nucleotide-binding</keyword>
<dbReference type="PANTHER" id="PTHR11096">
    <property type="entry name" value="RNA 3' TERMINAL PHOSPHATE CYCLASE"/>
    <property type="match status" value="1"/>
</dbReference>
<dbReference type="SUPFAM" id="SSF52913">
    <property type="entry name" value="RNA 3'-terminal phosphate cyclase, RPTC, insert domain"/>
    <property type="match status" value="1"/>
</dbReference>
<feature type="domain" description="RNA 3'-terminal phosphate cyclase insert" evidence="8">
    <location>
        <begin position="178"/>
        <end position="273"/>
    </location>
</feature>
<evidence type="ECO:0000313" key="9">
    <source>
        <dbReference type="EMBL" id="GAA5048604.1"/>
    </source>
</evidence>
<dbReference type="RefSeq" id="WP_227776821.1">
    <property type="nucleotide sequence ID" value="NZ_BAABKX010000001.1"/>
</dbReference>
<accession>A0AAV3UGT9</accession>
<comment type="function">
    <text evidence="5">Catalyzes the conversion of 3'-phosphate to a 2',3'-cyclic phosphodiester at the end of RNA. The mechanism of action of the enzyme occurs in 3 steps: (A) adenylation of the enzyme by ATP; (B) transfer of adenylate to an RNA-N3'P to produce RNA-N3'PP5'A; (C) and attack of the adjacent 2'-hydroxyl on the 3'-phosphorus in the diester linkage to produce the cyclic end product. The biological role of this enzyme is unknown but it is likely to function in some aspects of cellular RNA processing.</text>
</comment>
<dbReference type="NCBIfam" id="TIGR03399">
    <property type="entry name" value="RNA_3prim_cycl"/>
    <property type="match status" value="1"/>
</dbReference>
<dbReference type="InterPro" id="IPR013792">
    <property type="entry name" value="RNA3'P_cycl/enolpyr_Trfase_a/b"/>
</dbReference>
<dbReference type="InterPro" id="IPR036553">
    <property type="entry name" value="RPTC_insert"/>
</dbReference>
<feature type="binding site" evidence="5">
    <location>
        <position position="98"/>
    </location>
    <ligand>
        <name>ATP</name>
        <dbReference type="ChEBI" id="CHEBI:30616"/>
    </ligand>
</feature>
<comment type="subcellular location">
    <subcellularLocation>
        <location evidence="5">Cytoplasm</location>
    </subcellularLocation>
</comment>
<evidence type="ECO:0000256" key="2">
    <source>
        <dbReference type="ARBA" id="ARBA00021428"/>
    </source>
</evidence>
<dbReference type="SUPFAM" id="SSF55205">
    <property type="entry name" value="EPT/RTPC-like"/>
    <property type="match status" value="1"/>
</dbReference>
<protein>
    <recommendedName>
        <fullName evidence="2 5">RNA 3'-terminal phosphate cyclase</fullName>
        <shortName evidence="5">RNA cyclase</shortName>
        <shortName evidence="5">RNA-3'-phosphate cyclase</shortName>
        <ecNumber evidence="5 6">6.5.1.4</ecNumber>
    </recommendedName>
</protein>
<dbReference type="InterPro" id="IPR017770">
    <property type="entry name" value="RNA3'_term_phos_cyc_type_1"/>
</dbReference>
<dbReference type="Pfam" id="PF05189">
    <property type="entry name" value="RTC_insert"/>
    <property type="match status" value="1"/>
</dbReference>
<dbReference type="Gene3D" id="3.30.360.20">
    <property type="entry name" value="RNA 3'-terminal phosphate cyclase, insert domain"/>
    <property type="match status" value="1"/>
</dbReference>
<evidence type="ECO:0000256" key="5">
    <source>
        <dbReference type="HAMAP-Rule" id="MF_00200"/>
    </source>
</evidence>
<evidence type="ECO:0000256" key="1">
    <source>
        <dbReference type="ARBA" id="ARBA00009206"/>
    </source>
</evidence>
<dbReference type="GO" id="GO:0006396">
    <property type="term" value="P:RNA processing"/>
    <property type="evidence" value="ECO:0007669"/>
    <property type="project" value="UniProtKB-UniRule"/>
</dbReference>
<dbReference type="GO" id="GO:0005524">
    <property type="term" value="F:ATP binding"/>
    <property type="evidence" value="ECO:0007669"/>
    <property type="project" value="UniProtKB-KW"/>
</dbReference>
<dbReference type="EMBL" id="BAABKX010000001">
    <property type="protein sequence ID" value="GAA5048604.1"/>
    <property type="molecule type" value="Genomic_DNA"/>
</dbReference>
<dbReference type="PIRSF" id="PIRSF005378">
    <property type="entry name" value="RNA3'_term_phos_cycl_euk"/>
    <property type="match status" value="1"/>
</dbReference>
<keyword evidence="3 5" id="KW-0436">Ligase</keyword>
<name>A0AAV3UGT9_9EURY</name>
<evidence type="ECO:0000259" key="8">
    <source>
        <dbReference type="Pfam" id="PF05189"/>
    </source>
</evidence>
<dbReference type="Pfam" id="PF01137">
    <property type="entry name" value="RTC"/>
    <property type="match status" value="1"/>
</dbReference>
<keyword evidence="5" id="KW-0963">Cytoplasm</keyword>
<dbReference type="InterPro" id="IPR000228">
    <property type="entry name" value="RNA3'_term_phos_cyc"/>
</dbReference>
<feature type="binding site" evidence="5">
    <location>
        <begin position="286"/>
        <end position="290"/>
    </location>
    <ligand>
        <name>ATP</name>
        <dbReference type="ChEBI" id="CHEBI:30616"/>
    </ligand>
</feature>
<dbReference type="Gene3D" id="3.65.10.20">
    <property type="entry name" value="RNA 3'-terminal phosphate cyclase domain"/>
    <property type="match status" value="1"/>
</dbReference>
<keyword evidence="5" id="KW-0067">ATP-binding</keyword>
<dbReference type="Proteomes" id="UP001501729">
    <property type="component" value="Unassembled WGS sequence"/>
</dbReference>
<comment type="catalytic activity">
    <reaction evidence="5">
        <text>a 3'-end 3'-phospho-ribonucleotide-RNA + ATP = a 3'-end 2',3'-cyclophospho-ribonucleotide-RNA + AMP + diphosphate</text>
        <dbReference type="Rhea" id="RHEA:23976"/>
        <dbReference type="Rhea" id="RHEA-COMP:10463"/>
        <dbReference type="Rhea" id="RHEA-COMP:10464"/>
        <dbReference type="ChEBI" id="CHEBI:30616"/>
        <dbReference type="ChEBI" id="CHEBI:33019"/>
        <dbReference type="ChEBI" id="CHEBI:83062"/>
        <dbReference type="ChEBI" id="CHEBI:83064"/>
        <dbReference type="ChEBI" id="CHEBI:456215"/>
        <dbReference type="EC" id="6.5.1.4"/>
    </reaction>
</comment>
<feature type="domain" description="RNA 3'-terminal phosphate cyclase" evidence="7">
    <location>
        <begin position="8"/>
        <end position="321"/>
    </location>
</feature>
<gene>
    <name evidence="5 9" type="primary">rtcA</name>
    <name evidence="9" type="ORF">GCM10025751_20710</name>
</gene>
<dbReference type="InterPro" id="IPR023797">
    <property type="entry name" value="RNA3'_phos_cyclase_dom"/>
</dbReference>
<proteinExistence type="inferred from homology"/>
<sequence length="338" mass="35628">MHSLDGSSGGGQLLRSAVSLSTLSGEPFRMTGIRAARSNPGLRPQHLAALHAVARACNAELYGNTIGSETLTFRPKTADGGWFSIDVGSAGSVTLVFDALLPLAVSLDEPLSVTVTGGTDVRWSPTIDYFREVKLPLCRRFGLLAGVDVARTGYYPAGGGEATLWVAPSSLSEIDLAERGELTGVRIYSKASTSLAEQNVAERQLKTSYDRLSSAGHSVLERRTTYAKSHSTGSSLLVRAEYGNSGTSVVGFDGLGERGVPAEEISQSVVSAFSAFHDGVGVVDEHMADQLLVFLALAGGRVAIPEVTAHIETSLELLSAFGYDVSLVREPNPMLVGE</sequence>
<evidence type="ECO:0000256" key="4">
    <source>
        <dbReference type="ARBA" id="ARBA00022741"/>
    </source>
</evidence>
<feature type="active site" description="Tele-AMP-histidine intermediate" evidence="5">
    <location>
        <position position="310"/>
    </location>
</feature>
<dbReference type="GO" id="GO:0003963">
    <property type="term" value="F:RNA-3'-phosphate cyclase activity"/>
    <property type="evidence" value="ECO:0007669"/>
    <property type="project" value="UniProtKB-UniRule"/>
</dbReference>
<dbReference type="InterPro" id="IPR037136">
    <property type="entry name" value="RNA3'_phos_cyclase_dom_sf"/>
</dbReference>
<dbReference type="GO" id="GO:0005737">
    <property type="term" value="C:cytoplasm"/>
    <property type="evidence" value="ECO:0007669"/>
    <property type="project" value="UniProtKB-SubCell"/>
</dbReference>
<dbReference type="HAMAP" id="MF_00200">
    <property type="entry name" value="RTC"/>
    <property type="match status" value="1"/>
</dbReference>
<evidence type="ECO:0000256" key="3">
    <source>
        <dbReference type="ARBA" id="ARBA00022598"/>
    </source>
</evidence>
<reference evidence="9 10" key="1">
    <citation type="journal article" date="2019" name="Int. J. Syst. Evol. Microbiol.">
        <title>The Global Catalogue of Microorganisms (GCM) 10K type strain sequencing project: providing services to taxonomists for standard genome sequencing and annotation.</title>
        <authorList>
            <consortium name="The Broad Institute Genomics Platform"/>
            <consortium name="The Broad Institute Genome Sequencing Center for Infectious Disease"/>
            <person name="Wu L."/>
            <person name="Ma J."/>
        </authorList>
    </citation>
    <scope>NUCLEOTIDE SEQUENCE [LARGE SCALE GENOMIC DNA]</scope>
    <source>
        <strain evidence="9 10">JCM 17504</strain>
    </source>
</reference>
<dbReference type="NCBIfam" id="NF003246">
    <property type="entry name" value="PRK04204.1-2"/>
    <property type="match status" value="1"/>
</dbReference>
<keyword evidence="10" id="KW-1185">Reference proteome</keyword>
<comment type="caution">
    <text evidence="9">The sequence shown here is derived from an EMBL/GenBank/DDBJ whole genome shotgun (WGS) entry which is preliminary data.</text>
</comment>
<dbReference type="PANTHER" id="PTHR11096:SF0">
    <property type="entry name" value="RNA 3'-TERMINAL PHOSPHATE CYCLASE"/>
    <property type="match status" value="1"/>
</dbReference>
<evidence type="ECO:0000259" key="7">
    <source>
        <dbReference type="Pfam" id="PF01137"/>
    </source>
</evidence>
<evidence type="ECO:0000256" key="6">
    <source>
        <dbReference type="NCBIfam" id="TIGR03399"/>
    </source>
</evidence>
<dbReference type="InterPro" id="IPR013791">
    <property type="entry name" value="RNA3'-term_phos_cycl_insert"/>
</dbReference>
<dbReference type="EC" id="6.5.1.4" evidence="5 6"/>
<evidence type="ECO:0000313" key="10">
    <source>
        <dbReference type="Proteomes" id="UP001501729"/>
    </source>
</evidence>
<organism evidence="9 10">
    <name type="scientific">Haladaptatus pallidirubidus</name>
    <dbReference type="NCBI Taxonomy" id="1008152"/>
    <lineage>
        <taxon>Archaea</taxon>
        <taxon>Methanobacteriati</taxon>
        <taxon>Methanobacteriota</taxon>
        <taxon>Stenosarchaea group</taxon>
        <taxon>Halobacteria</taxon>
        <taxon>Halobacteriales</taxon>
        <taxon>Haladaptataceae</taxon>
        <taxon>Haladaptatus</taxon>
    </lineage>
</organism>
<dbReference type="AlphaFoldDB" id="A0AAV3UGT9"/>
<comment type="similarity">
    <text evidence="1 5">Belongs to the RNA 3'-terminal cyclase family. Type 1 subfamily.</text>
</comment>